<evidence type="ECO:0000256" key="1">
    <source>
        <dbReference type="SAM" id="Phobius"/>
    </source>
</evidence>
<proteinExistence type="predicted"/>
<keyword evidence="1" id="KW-0472">Membrane</keyword>
<evidence type="ECO:0000313" key="2">
    <source>
        <dbReference type="EMBL" id="SFC75580.1"/>
    </source>
</evidence>
<dbReference type="Proteomes" id="UP000199514">
    <property type="component" value="Unassembled WGS sequence"/>
</dbReference>
<gene>
    <name evidence="2" type="ORF">SAMN05421780_10996</name>
</gene>
<evidence type="ECO:0000313" key="3">
    <source>
        <dbReference type="Proteomes" id="UP000199514"/>
    </source>
</evidence>
<feature type="transmembrane region" description="Helical" evidence="1">
    <location>
        <begin position="65"/>
        <end position="85"/>
    </location>
</feature>
<name>A0A1I1M1P3_9BACT</name>
<sequence length="829" mass="92082">MKNINFKQDVLPHLLAIAVFLLLVVVYFEPAVLGGKQLKQSDAVQWSGGAQEINAYRDKTGKEALWTNSMFAGMPAYTISIVYSGELLEHIEKAMRVGLPYPTSIIFVSMLCFYTMMLAFGVRPYMAIIGAIAFTFFSFTIVSIEAGHNSKLRAMSFAPLVLAGIALAFRGKNLWGFVLAALGVALQVRAGHYQITYYLGFIVLFWGISELIISVKEGKIKSFAISTALLLVAAGLGIATNAARLWTLQEYTPLSMRGKTELTVKDDNKPKDGGLDRKYVFDWSNSKMETFTLLIPSFYGGSSGESYDKNSAVARALQQNGISKEQFPQAPYYWGDQPFTSGPVYAGAIICFLFVLGLLIVDKRYRYWLAAATLLSLILTWGRNFESFNYFLFDHFPAYNKFRAVTMAIFIAQLCLPLMALLTLKTWLESPFSEKLQKQLFIAVGVTGGLALIFALVPSIAGNFSSANDEQIRSQAPWLVQAIMEDRESMLRGDAFRSLVFILLSGGVLWLLLKKKLQPVWGIVAIGVLVVFDIWVVDKRYVNKDNFERKEQYASTFEPTPADQVILKDQSLHYRVSNLQNPFTETRTSYFHHSLGGYSPAKIRRYQDLIENNLQREIGTVIGALQQQNMTYEAINNVLKEQKVLAMLNTKYFLAGTDANAVISNPYAMGTAWFVSGTKAVGSPDEEIAALNQQFEPAVTAIFDKNKFTLKNNSFDTTGAHIRLVAATPNHLEYESDNAHNGLAVFSEIYYGAGWKASIDGAPAEHLRVNYILRGMEVPAGKHKIIFDFVPESYTKGNTISLIASLAVILLMVGGVAMGLRSATVKPKE</sequence>
<organism evidence="2 3">
    <name type="scientific">Flexibacter flexilis DSM 6793</name>
    <dbReference type="NCBI Taxonomy" id="927664"/>
    <lineage>
        <taxon>Bacteria</taxon>
        <taxon>Pseudomonadati</taxon>
        <taxon>Bacteroidota</taxon>
        <taxon>Cytophagia</taxon>
        <taxon>Cytophagales</taxon>
        <taxon>Flexibacteraceae</taxon>
        <taxon>Flexibacter</taxon>
    </lineage>
</organism>
<feature type="transmembrane region" description="Helical" evidence="1">
    <location>
        <begin position="367"/>
        <end position="384"/>
    </location>
</feature>
<feature type="transmembrane region" description="Helical" evidence="1">
    <location>
        <begin position="156"/>
        <end position="175"/>
    </location>
</feature>
<keyword evidence="1" id="KW-1133">Transmembrane helix</keyword>
<dbReference type="Pfam" id="PF09586">
    <property type="entry name" value="YfhO"/>
    <property type="match status" value="1"/>
</dbReference>
<accession>A0A1I1M1P3</accession>
<feature type="transmembrane region" description="Helical" evidence="1">
    <location>
        <begin position="520"/>
        <end position="537"/>
    </location>
</feature>
<dbReference type="PANTHER" id="PTHR38454:SF1">
    <property type="entry name" value="INTEGRAL MEMBRANE PROTEIN"/>
    <property type="match status" value="1"/>
</dbReference>
<feature type="transmembrane region" description="Helical" evidence="1">
    <location>
        <begin position="195"/>
        <end position="213"/>
    </location>
</feature>
<keyword evidence="1" id="KW-0812">Transmembrane</keyword>
<protein>
    <submittedName>
        <fullName evidence="2">Membrane protein YfhO</fullName>
    </submittedName>
</protein>
<feature type="transmembrane region" description="Helical" evidence="1">
    <location>
        <begin position="225"/>
        <end position="246"/>
    </location>
</feature>
<feature type="transmembrane region" description="Helical" evidence="1">
    <location>
        <begin position="404"/>
        <end position="428"/>
    </location>
</feature>
<feature type="transmembrane region" description="Helical" evidence="1">
    <location>
        <begin position="800"/>
        <end position="820"/>
    </location>
</feature>
<feature type="transmembrane region" description="Helical" evidence="1">
    <location>
        <begin position="342"/>
        <end position="360"/>
    </location>
</feature>
<dbReference type="AlphaFoldDB" id="A0A1I1M1P3"/>
<keyword evidence="3" id="KW-1185">Reference proteome</keyword>
<dbReference type="PANTHER" id="PTHR38454">
    <property type="entry name" value="INTEGRAL MEMBRANE PROTEIN-RELATED"/>
    <property type="match status" value="1"/>
</dbReference>
<feature type="transmembrane region" description="Helical" evidence="1">
    <location>
        <begin position="10"/>
        <end position="28"/>
    </location>
</feature>
<dbReference type="EMBL" id="FOLE01000009">
    <property type="protein sequence ID" value="SFC75580.1"/>
    <property type="molecule type" value="Genomic_DNA"/>
</dbReference>
<feature type="transmembrane region" description="Helical" evidence="1">
    <location>
        <begin position="125"/>
        <end position="144"/>
    </location>
</feature>
<reference evidence="2 3" key="1">
    <citation type="submission" date="2016-10" db="EMBL/GenBank/DDBJ databases">
        <authorList>
            <person name="de Groot N.N."/>
        </authorList>
    </citation>
    <scope>NUCLEOTIDE SEQUENCE [LARGE SCALE GENOMIC DNA]</scope>
    <source>
        <strain evidence="2 3">DSM 6793</strain>
    </source>
</reference>
<feature type="transmembrane region" description="Helical" evidence="1">
    <location>
        <begin position="440"/>
        <end position="461"/>
    </location>
</feature>
<dbReference type="RefSeq" id="WP_177199946.1">
    <property type="nucleotide sequence ID" value="NZ_FOLE01000009.1"/>
</dbReference>
<dbReference type="STRING" id="927664.SAMN05421780_10996"/>
<feature type="transmembrane region" description="Helical" evidence="1">
    <location>
        <begin position="495"/>
        <end position="513"/>
    </location>
</feature>
<feature type="transmembrane region" description="Helical" evidence="1">
    <location>
        <begin position="97"/>
        <end position="119"/>
    </location>
</feature>
<dbReference type="InterPro" id="IPR018580">
    <property type="entry name" value="Uncharacterised_YfhO"/>
</dbReference>